<dbReference type="EMBL" id="QXHD01000004">
    <property type="protein sequence ID" value="NEZ56337.1"/>
    <property type="molecule type" value="Genomic_DNA"/>
</dbReference>
<evidence type="ECO:0000313" key="2">
    <source>
        <dbReference type="Proteomes" id="UP000481033"/>
    </source>
</evidence>
<dbReference type="SUPFAM" id="SSF54427">
    <property type="entry name" value="NTF2-like"/>
    <property type="match status" value="1"/>
</dbReference>
<dbReference type="RefSeq" id="WP_163669341.1">
    <property type="nucleotide sequence ID" value="NZ_QXHD01000004.1"/>
</dbReference>
<protein>
    <submittedName>
        <fullName evidence="1">Ester cyclase</fullName>
    </submittedName>
</protein>
<dbReference type="InterPro" id="IPR009959">
    <property type="entry name" value="Cyclase_SnoaL-like"/>
</dbReference>
<comment type="caution">
    <text evidence="1">The sequence shown here is derived from an EMBL/GenBank/DDBJ whole genome shotgun (WGS) entry which is preliminary data.</text>
</comment>
<dbReference type="AlphaFoldDB" id="A0A6M0RJD8"/>
<accession>A0A6M0RJD8</accession>
<sequence length="138" mass="15450">MSDTHQAIIRRYIEEVINKGNFSAIEEFVHPDYIFGSPSEEVQGADGLKGFIEAFRTAFPDLKIQVDDLATEKNKVVTCFTLTGTHNGDLMGIPATGKPVNVHGMILSRFKADKIIEEWEILDQLAMFQQLGFFSLPT</sequence>
<organism evidence="1 2">
    <name type="scientific">Adonisia turfae CCMR0081</name>
    <dbReference type="NCBI Taxonomy" id="2292702"/>
    <lineage>
        <taxon>Bacteria</taxon>
        <taxon>Bacillati</taxon>
        <taxon>Cyanobacteriota</taxon>
        <taxon>Adonisia</taxon>
        <taxon>Adonisia turfae</taxon>
    </lineage>
</organism>
<evidence type="ECO:0000313" key="1">
    <source>
        <dbReference type="EMBL" id="NEZ56337.1"/>
    </source>
</evidence>
<dbReference type="PANTHER" id="PTHR38436">
    <property type="entry name" value="POLYKETIDE CYCLASE SNOAL-LIKE DOMAIN"/>
    <property type="match status" value="1"/>
</dbReference>
<dbReference type="InterPro" id="IPR032710">
    <property type="entry name" value="NTF2-like_dom_sf"/>
</dbReference>
<gene>
    <name evidence="1" type="ORF">DXZ20_11775</name>
</gene>
<name>A0A6M0RJD8_9CYAN</name>
<proteinExistence type="predicted"/>
<keyword evidence="2" id="KW-1185">Reference proteome</keyword>
<dbReference type="PANTHER" id="PTHR38436:SF1">
    <property type="entry name" value="ESTER CYCLASE"/>
    <property type="match status" value="1"/>
</dbReference>
<reference evidence="1 2" key="1">
    <citation type="journal article" date="2020" name="Microb. Ecol.">
        <title>Ecogenomics of the Marine Benthic Filamentous Cyanobacterium Adonisia.</title>
        <authorList>
            <person name="Walter J.M."/>
            <person name="Coutinho F.H."/>
            <person name="Leomil L."/>
            <person name="Hargreaves P.I."/>
            <person name="Campeao M.E."/>
            <person name="Vieira V.V."/>
            <person name="Silva B.S."/>
            <person name="Fistarol G.O."/>
            <person name="Salomon P.S."/>
            <person name="Sawabe T."/>
            <person name="Mino S."/>
            <person name="Hosokawa M."/>
            <person name="Miyashita H."/>
            <person name="Maruyama F."/>
            <person name="van Verk M.C."/>
            <person name="Dutilh B.E."/>
            <person name="Thompson C.C."/>
            <person name="Thompson F.L."/>
        </authorList>
    </citation>
    <scope>NUCLEOTIDE SEQUENCE [LARGE SCALE GENOMIC DNA]</scope>
    <source>
        <strain evidence="1 2">CCMR0081</strain>
    </source>
</reference>
<dbReference type="Gene3D" id="3.10.450.50">
    <property type="match status" value="1"/>
</dbReference>
<dbReference type="Pfam" id="PF07366">
    <property type="entry name" value="SnoaL"/>
    <property type="match status" value="1"/>
</dbReference>
<dbReference type="GO" id="GO:0030638">
    <property type="term" value="P:polyketide metabolic process"/>
    <property type="evidence" value="ECO:0007669"/>
    <property type="project" value="InterPro"/>
</dbReference>
<dbReference type="Proteomes" id="UP000481033">
    <property type="component" value="Unassembled WGS sequence"/>
</dbReference>